<dbReference type="GO" id="GO:0016872">
    <property type="term" value="F:intramolecular lyase activity"/>
    <property type="evidence" value="ECO:0007669"/>
    <property type="project" value="InterPro"/>
</dbReference>
<dbReference type="GO" id="GO:0045436">
    <property type="term" value="F:lycopene beta cyclase activity"/>
    <property type="evidence" value="ECO:0007669"/>
    <property type="project" value="UniProtKB-ARBA"/>
</dbReference>
<dbReference type="EMBL" id="BJWG01000001">
    <property type="protein sequence ID" value="GEL93720.1"/>
    <property type="molecule type" value="Genomic_DNA"/>
</dbReference>
<evidence type="ECO:0000256" key="2">
    <source>
        <dbReference type="ARBA" id="ARBA00004829"/>
    </source>
</evidence>
<evidence type="ECO:0000256" key="4">
    <source>
        <dbReference type="ARBA" id="ARBA00022746"/>
    </source>
</evidence>
<dbReference type="InterPro" id="IPR017825">
    <property type="entry name" value="Lycopene_cyclase_dom"/>
</dbReference>
<dbReference type="GO" id="GO:0016117">
    <property type="term" value="P:carotenoid biosynthetic process"/>
    <property type="evidence" value="ECO:0007669"/>
    <property type="project" value="UniProtKB-KW"/>
</dbReference>
<comment type="caution">
    <text evidence="10">The sequence shown here is derived from an EMBL/GenBank/DDBJ whole genome shotgun (WGS) entry which is preliminary data.</text>
</comment>
<feature type="transmembrane region" description="Helical" evidence="9">
    <location>
        <begin position="6"/>
        <end position="25"/>
    </location>
</feature>
<keyword evidence="4" id="KW-0125">Carotenoid biosynthesis</keyword>
<proteinExistence type="predicted"/>
<evidence type="ECO:0008006" key="12">
    <source>
        <dbReference type="Google" id="ProtNLM"/>
    </source>
</evidence>
<comment type="subcellular location">
    <subcellularLocation>
        <location evidence="1">Membrane</location>
        <topology evidence="1">Multi-pass membrane protein</topology>
    </subcellularLocation>
</comment>
<name>A0A511J6U6_9CELL</name>
<evidence type="ECO:0000256" key="9">
    <source>
        <dbReference type="SAM" id="Phobius"/>
    </source>
</evidence>
<dbReference type="AlphaFoldDB" id="A0A511J6U6"/>
<feature type="compositionally biased region" description="Low complexity" evidence="8">
    <location>
        <begin position="112"/>
        <end position="131"/>
    </location>
</feature>
<keyword evidence="3 9" id="KW-0812">Transmembrane</keyword>
<dbReference type="Proteomes" id="UP000321720">
    <property type="component" value="Unassembled WGS sequence"/>
</dbReference>
<evidence type="ECO:0000256" key="5">
    <source>
        <dbReference type="ARBA" id="ARBA00022989"/>
    </source>
</evidence>
<evidence type="ECO:0000313" key="10">
    <source>
        <dbReference type="EMBL" id="GEL93720.1"/>
    </source>
</evidence>
<feature type="region of interest" description="Disordered" evidence="8">
    <location>
        <begin position="108"/>
        <end position="131"/>
    </location>
</feature>
<organism evidence="10 11">
    <name type="scientific">Cellulomonas composti</name>
    <dbReference type="NCBI Taxonomy" id="266130"/>
    <lineage>
        <taxon>Bacteria</taxon>
        <taxon>Bacillati</taxon>
        <taxon>Actinomycetota</taxon>
        <taxon>Actinomycetes</taxon>
        <taxon>Micrococcales</taxon>
        <taxon>Cellulomonadaceae</taxon>
        <taxon>Cellulomonas</taxon>
    </lineage>
</organism>
<keyword evidence="5 9" id="KW-1133">Transmembrane helix</keyword>
<dbReference type="GO" id="GO:0016020">
    <property type="term" value="C:membrane"/>
    <property type="evidence" value="ECO:0007669"/>
    <property type="project" value="UniProtKB-SubCell"/>
</dbReference>
<evidence type="ECO:0000256" key="3">
    <source>
        <dbReference type="ARBA" id="ARBA00022692"/>
    </source>
</evidence>
<gene>
    <name evidence="10" type="ORF">CCO02nite_03780</name>
</gene>
<evidence type="ECO:0000313" key="11">
    <source>
        <dbReference type="Proteomes" id="UP000321720"/>
    </source>
</evidence>
<protein>
    <recommendedName>
        <fullName evidence="12">Lycopene cyclase domain-containing protein</fullName>
    </recommendedName>
</protein>
<evidence type="ECO:0000256" key="1">
    <source>
        <dbReference type="ARBA" id="ARBA00004141"/>
    </source>
</evidence>
<comment type="pathway">
    <text evidence="2">Carotenoid biosynthesis.</text>
</comment>
<evidence type="ECO:0000256" key="7">
    <source>
        <dbReference type="ARBA" id="ARBA00023235"/>
    </source>
</evidence>
<reference evidence="10 11" key="1">
    <citation type="submission" date="2019-07" db="EMBL/GenBank/DDBJ databases">
        <title>Whole genome shotgun sequence of Cellulomonas composti NBRC 100758.</title>
        <authorList>
            <person name="Hosoyama A."/>
            <person name="Uohara A."/>
            <person name="Ohji S."/>
            <person name="Ichikawa N."/>
        </authorList>
    </citation>
    <scope>NUCLEOTIDE SEQUENCE [LARGE SCALE GENOMIC DNA]</scope>
    <source>
        <strain evidence="10 11">NBRC 100758</strain>
    </source>
</reference>
<dbReference type="NCBIfam" id="TIGR03462">
    <property type="entry name" value="CarR_dom_SF"/>
    <property type="match status" value="1"/>
</dbReference>
<accession>A0A511J6U6</accession>
<evidence type="ECO:0000256" key="6">
    <source>
        <dbReference type="ARBA" id="ARBA00023136"/>
    </source>
</evidence>
<evidence type="ECO:0000256" key="8">
    <source>
        <dbReference type="SAM" id="MobiDB-lite"/>
    </source>
</evidence>
<feature type="transmembrane region" description="Helical" evidence="9">
    <location>
        <begin position="83"/>
        <end position="101"/>
    </location>
</feature>
<keyword evidence="7" id="KW-0413">Isomerase</keyword>
<dbReference type="RefSeq" id="WP_246117267.1">
    <property type="nucleotide sequence ID" value="NZ_BJWG01000001.1"/>
</dbReference>
<feature type="transmembrane region" description="Helical" evidence="9">
    <location>
        <begin position="37"/>
        <end position="63"/>
    </location>
</feature>
<keyword evidence="11" id="KW-1185">Reference proteome</keyword>
<sequence length="131" mass="14283">MNGLYLACLLASWAGVTVLDVRWRLALGVPARRSRRTAALVVGAGVVLFLAWDLVAIAAGYYGRGAPDLMVRIELLPHLPLEEVVFVTFLCHLTLVVDALVRRVRAPREHPTTSATTRRPPTTTTRAAVEA</sequence>
<keyword evidence="6 9" id="KW-0472">Membrane</keyword>